<evidence type="ECO:0000259" key="2">
    <source>
        <dbReference type="PROSITE" id="PS50104"/>
    </source>
</evidence>
<dbReference type="SUPFAM" id="SSF50156">
    <property type="entry name" value="PDZ domain-like"/>
    <property type="match status" value="1"/>
</dbReference>
<feature type="domain" description="TIR" evidence="2">
    <location>
        <begin position="1"/>
        <end position="142"/>
    </location>
</feature>
<gene>
    <name evidence="3" type="ORF">CRENPOLYSF2_440003</name>
</gene>
<dbReference type="Pfam" id="PF13676">
    <property type="entry name" value="TIR_2"/>
    <property type="match status" value="1"/>
</dbReference>
<dbReference type="EMBL" id="FUKJ01000379">
    <property type="protein sequence ID" value="SJM94913.1"/>
    <property type="molecule type" value="Genomic_DNA"/>
</dbReference>
<keyword evidence="4" id="KW-1185">Reference proteome</keyword>
<evidence type="ECO:0000256" key="1">
    <source>
        <dbReference type="SAM" id="Phobius"/>
    </source>
</evidence>
<keyword evidence="1" id="KW-0812">Transmembrane</keyword>
<dbReference type="Gene3D" id="3.40.50.10140">
    <property type="entry name" value="Toll/interleukin-1 receptor homology (TIR) domain"/>
    <property type="match status" value="1"/>
</dbReference>
<sequence>MITVFFSYAHHDETLRNELEKHLALLKRQGVIDTWHDRKIDAGENVHTEISEYLEKADIILLLVSADFLASDYCYDIEMQQALERHKRGDARIIPVILRPCEWQKAPFGKLLTTPTDGKPITKFENLDDAFLEVTKAIRKAADKLRHSVRPSMSEPTGKRGRRMPRFFWVSIFLLILAGAGLGVWDVFYRPHVKYYANVTKRWGLPVGIGRLTDEQVRHRNISLKFTQRGRWGLVTEIRIVNSRGAYPPAFAYFPSQSLENLNPLNDDSESFNQCRVTFEHDINGQIQNQSAYSRGNRLIYQLHYTRPNIAEYVMEDGISKAVTPSGVKYIKFVRPDTGPDAGLDQEFLYLDNNGKRKPAPNGVYGNHLIFNPLGLPVERTALGMNGQPAPARIGVAKKTENYDSQGNLIQSGVFGADGQPVLGSDGAAETRSVYDSYGNIKETASYGLDGQLVTLKNPGVSGIALAYDSQGNIIEYTYFGPDRQLVRGPLGFAKYTAVWDEKGGMLQSFFGPDGKPTLTAGRAVKIRGRYDERGYLVEAVFFDENDRPARNDEGCAKKSLTYDEQGNNTEDTCLDEGGQLVRAIYGSARRESVYDERGNRVEQRLFRPDGQPGLYEENMVKGRWKYNSQGNLTEEAYFDAADKPVKNKDGYAKVNYRYDDLQGKLIEVLFFDEQDRPTERKGGYARIVRAYDVKGTLTEETTFDAQGKPARGERGYFKEKHQYDDRGYGTETTFCDERNRLTLAKEGYAKILDKYNDEGQLIERTLFGLNGFPIVSKKNGFAKERFTYDARGKESQHTFFDPGDRLVRNTYGYATINFSYDDFGRETKKEFLDSKGTPVSTKVTIEKVEPDSKSQRIGLQVGDLILNYDGREVPDTRIFWELELVKGERPRELIIQRDGKVVSLNVPAGRLTGLEIADKVPPERKKQ</sequence>
<protein>
    <recommendedName>
        <fullName evidence="2">TIR domain-containing protein</fullName>
    </recommendedName>
</protein>
<feature type="transmembrane region" description="Helical" evidence="1">
    <location>
        <begin position="167"/>
        <end position="188"/>
    </location>
</feature>
<dbReference type="GO" id="GO:0007165">
    <property type="term" value="P:signal transduction"/>
    <property type="evidence" value="ECO:0007669"/>
    <property type="project" value="InterPro"/>
</dbReference>
<proteinExistence type="predicted"/>
<dbReference type="RefSeq" id="WP_087147986.1">
    <property type="nucleotide sequence ID" value="NZ_FUKJ01000379.1"/>
</dbReference>
<dbReference type="OrthoDB" id="1426235at2"/>
<dbReference type="Proteomes" id="UP000195442">
    <property type="component" value="Unassembled WGS sequence"/>
</dbReference>
<dbReference type="SUPFAM" id="SSF52200">
    <property type="entry name" value="Toll/Interleukin receptor TIR domain"/>
    <property type="match status" value="1"/>
</dbReference>
<keyword evidence="1" id="KW-0472">Membrane</keyword>
<dbReference type="InterPro" id="IPR000157">
    <property type="entry name" value="TIR_dom"/>
</dbReference>
<dbReference type="AlphaFoldDB" id="A0A1R4HFB5"/>
<dbReference type="InterPro" id="IPR035897">
    <property type="entry name" value="Toll_tir_struct_dom_sf"/>
</dbReference>
<dbReference type="InterPro" id="IPR036034">
    <property type="entry name" value="PDZ_sf"/>
</dbReference>
<keyword evidence="1" id="KW-1133">Transmembrane helix</keyword>
<organism evidence="3 4">
    <name type="scientific">Crenothrix polyspora</name>
    <dbReference type="NCBI Taxonomy" id="360316"/>
    <lineage>
        <taxon>Bacteria</taxon>
        <taxon>Pseudomonadati</taxon>
        <taxon>Pseudomonadota</taxon>
        <taxon>Gammaproteobacteria</taxon>
        <taxon>Methylococcales</taxon>
        <taxon>Crenotrichaceae</taxon>
        <taxon>Crenothrix</taxon>
    </lineage>
</organism>
<accession>A0A1R4HFB5</accession>
<name>A0A1R4HFB5_9GAMM</name>
<dbReference type="PROSITE" id="PS50104">
    <property type="entry name" value="TIR"/>
    <property type="match status" value="1"/>
</dbReference>
<evidence type="ECO:0000313" key="3">
    <source>
        <dbReference type="EMBL" id="SJM94913.1"/>
    </source>
</evidence>
<evidence type="ECO:0000313" key="4">
    <source>
        <dbReference type="Proteomes" id="UP000195442"/>
    </source>
</evidence>
<dbReference type="Gene3D" id="2.180.10.10">
    <property type="entry name" value="RHS repeat-associated core"/>
    <property type="match status" value="1"/>
</dbReference>
<reference evidence="4" key="1">
    <citation type="submission" date="2017-02" db="EMBL/GenBank/DDBJ databases">
        <authorList>
            <person name="Daims H."/>
        </authorList>
    </citation>
    <scope>NUCLEOTIDE SEQUENCE [LARGE SCALE GENOMIC DNA]</scope>
</reference>
<dbReference type="SMART" id="SM00255">
    <property type="entry name" value="TIR"/>
    <property type="match status" value="1"/>
</dbReference>